<reference evidence="1 2" key="1">
    <citation type="submission" date="2019-11" db="EMBL/GenBank/DDBJ databases">
        <authorList>
            <person name="Zheng R.K."/>
            <person name="Sun C.M."/>
        </authorList>
    </citation>
    <scope>NUCLEOTIDE SEQUENCE [LARGE SCALE GENOMIC DNA]</scope>
    <source>
        <strain evidence="1 2">WC007</strain>
    </source>
</reference>
<evidence type="ECO:0008006" key="3">
    <source>
        <dbReference type="Google" id="ProtNLM"/>
    </source>
</evidence>
<sequence>MKKRIQSWIKILFPIIFVFSISCSKETVEWPELTQEAKPWTRWWWMGNAVDEKNLTRELEELNSVGIGGVEITPIYGVKGEEDRFIKYLSPEFTRVLNFTIEEANRLGMGVDLPPGSGWRCGGPFVPEEKGLWSLRIREKEVNNGEIITMPTDVAVASASFVDENKKVTVFNPADGFAAPANGTVYFAIRIKNGDKVKRPSDGGEGWAIDTFNEEITDWYLDEFWKRLGVDEGLLRCFFHDSFEYTGDFTTHFTEEFKKRRGYDVAEYLYVLAGDCDDAETVARVKSDYRETLADLVLESFIQPMTEWAHSHNSLNRNQAHGSPGNIIDLYAACDIPETEIFREVEPGTVDVFVNKYASSAAHITGQKLVSSESYTWLEEHWTVTTSDMVRATNRFFLAGINHMFFHGTCYSPEDAEWPGWLFYASTQVNNRNPLWRELPALFSYIGRSQSVLQRAQQANDLLIYWPYYDVAAEEGRLFNHLGVNKDAGWFKSHPISPLSENLMNAGFTFDYISDKLLLNCELTNGEIKTSGGANYKAIVVPKTKYIPLTTMQKLVDFVGEGGTVIFDQSLPESVPGMFNLTEREDELSQFKAEIPAGKNVGNPIELLKTNGIKAESSLAENGLNFLKMKKENEDWYMVFNCSLKPVDAWIELNADAKTYVFLNPMNGKISTAATKNGTVHIQLDPEESVFIKCSSGQVDAPAFVYEIPENTSEEIKGLWKIEFVEGGPVYPGNISTDKLQSWTKLGDAETSRFAGTANYKIEFELDETTGSAVLDLGKVKDCARVKLNGKDYGALLGPSYDVKVDNLQAGTNQLEVEVSNVAANRIRDLDIRGVEWRKFYDINLVNIEYETFDASGWEIKDAGLLGPVTLADL</sequence>
<dbReference type="PROSITE" id="PS51257">
    <property type="entry name" value="PROKAR_LIPOPROTEIN"/>
    <property type="match status" value="1"/>
</dbReference>
<dbReference type="PANTHER" id="PTHR36848">
    <property type="entry name" value="DNA-BINDING PROTEIN (PUTATIVE SECRETED PROTEIN)-RELATED"/>
    <property type="match status" value="1"/>
</dbReference>
<dbReference type="InterPro" id="IPR053161">
    <property type="entry name" value="Ulvan_degrading_GH"/>
</dbReference>
<dbReference type="AlphaFoldDB" id="A0A6I6JT81"/>
<organism evidence="1 2">
    <name type="scientific">Maribellus comscasis</name>
    <dbReference type="NCBI Taxonomy" id="2681766"/>
    <lineage>
        <taxon>Bacteria</taxon>
        <taxon>Pseudomonadati</taxon>
        <taxon>Bacteroidota</taxon>
        <taxon>Bacteroidia</taxon>
        <taxon>Marinilabiliales</taxon>
        <taxon>Prolixibacteraceae</taxon>
        <taxon>Maribellus</taxon>
    </lineage>
</organism>
<evidence type="ECO:0000313" key="1">
    <source>
        <dbReference type="EMBL" id="QGY46245.1"/>
    </source>
</evidence>
<protein>
    <recommendedName>
        <fullName evidence="3">Glycoside hydrolase</fullName>
    </recommendedName>
</protein>
<proteinExistence type="predicted"/>
<dbReference type="RefSeq" id="WP_158869382.1">
    <property type="nucleotide sequence ID" value="NZ_CP046401.1"/>
</dbReference>
<accession>A0A6I6JT81</accession>
<dbReference type="PANTHER" id="PTHR36848:SF2">
    <property type="entry name" value="SECRETED PROTEIN"/>
    <property type="match status" value="1"/>
</dbReference>
<dbReference type="InterPro" id="IPR008979">
    <property type="entry name" value="Galactose-bd-like_sf"/>
</dbReference>
<keyword evidence="2" id="KW-1185">Reference proteome</keyword>
<gene>
    <name evidence="1" type="ORF">GM418_22045</name>
</gene>
<evidence type="ECO:0000313" key="2">
    <source>
        <dbReference type="Proteomes" id="UP000428260"/>
    </source>
</evidence>
<dbReference type="Gene3D" id="2.60.120.260">
    <property type="entry name" value="Galactose-binding domain-like"/>
    <property type="match status" value="1"/>
</dbReference>
<dbReference type="EMBL" id="CP046401">
    <property type="protein sequence ID" value="QGY46245.1"/>
    <property type="molecule type" value="Genomic_DNA"/>
</dbReference>
<dbReference type="SUPFAM" id="SSF49785">
    <property type="entry name" value="Galactose-binding domain-like"/>
    <property type="match status" value="1"/>
</dbReference>
<name>A0A6I6JT81_9BACT</name>
<dbReference type="Pfam" id="PF17132">
    <property type="entry name" value="Glyco_hydro_106"/>
    <property type="match status" value="2"/>
</dbReference>
<dbReference type="NCBIfam" id="NF045579">
    <property type="entry name" value="rhamnoside_JR"/>
    <property type="match status" value="1"/>
</dbReference>
<dbReference type="KEGG" id="mcos:GM418_22045"/>
<dbReference type="Proteomes" id="UP000428260">
    <property type="component" value="Chromosome"/>
</dbReference>
<dbReference type="CDD" id="cd03143">
    <property type="entry name" value="A4_beta-galactosidase_middle_domain"/>
    <property type="match status" value="1"/>
</dbReference>